<dbReference type="InterPro" id="IPR013785">
    <property type="entry name" value="Aldolase_TIM"/>
</dbReference>
<dbReference type="NCBIfam" id="TIGR01513">
    <property type="entry name" value="NAPRTase_put"/>
    <property type="match status" value="1"/>
</dbReference>
<comment type="PTM">
    <text evidence="9">Transiently phosphorylated on a His residue during the reaction cycle. Phosphorylation strongly increases the affinity for substrates and increases the rate of nicotinate D-ribonucleotide production. Dephosphorylation regenerates the low-affinity form of the enzyme, leading to product release.</text>
</comment>
<feature type="region of interest" description="Disordered" evidence="10">
    <location>
        <begin position="420"/>
        <end position="459"/>
    </location>
</feature>
<sequence>MTGTIDRRALDAGHTLVTPLTTTGASTALHTDAYEITMLRAALADGTAAHRATFEVFARRLPAGRRYGVVAGLGRLTEALQEFRFTAGQIAMLRAIGVADDATAAYLAEFAFTGNIDAYREGELYFPYSPVLTVSGTFGECVLLETLVLSILNADSAIATAAARMVTAAAGRPLIEMGSRRTHEEAAVAAARAAYLVGFTATSNLQAGLRHGVPVTGTSGHAFVLAHADERAGFAGQVAALGTGTTLLVDTYDTGAGIRTAIDVAGTDLGAIRIDSGDPAIEAARARTLLDSLDARGTRITVTGDLDEHRIAALADAPVDAFGVGTRLVTGAGAPTAEMIYKLVAIADAPGADAPLRPVAKRSVGKASIGGIKRASRELDDAGHAARERVVATPDLIGRTRPGRLLQVSVVRHGTVLHSPTPEEVRAHHRRAKTELLPRDLDLSPGTPRLTGAPAGRTP</sequence>
<evidence type="ECO:0000256" key="2">
    <source>
        <dbReference type="ARBA" id="ARBA00010897"/>
    </source>
</evidence>
<dbReference type="InterPro" id="IPR007229">
    <property type="entry name" value="Nic_PRibTrfase-Fam"/>
</dbReference>
<keyword evidence="6 9" id="KW-0662">Pyridine nucleotide biosynthesis</keyword>
<dbReference type="GO" id="GO:0034355">
    <property type="term" value="P:NAD+ biosynthetic process via the salvage pathway"/>
    <property type="evidence" value="ECO:0007669"/>
    <property type="project" value="TreeGrafter"/>
</dbReference>
<dbReference type="NCBIfam" id="NF006698">
    <property type="entry name" value="PRK09243.1-5"/>
    <property type="match status" value="1"/>
</dbReference>
<evidence type="ECO:0000256" key="9">
    <source>
        <dbReference type="RuleBase" id="RU365100"/>
    </source>
</evidence>
<reference evidence="12" key="2">
    <citation type="submission" date="2023-01" db="EMBL/GenBank/DDBJ databases">
        <authorList>
            <person name="Sun Q."/>
            <person name="Evtushenko L."/>
        </authorList>
    </citation>
    <scope>NUCLEOTIDE SEQUENCE</scope>
    <source>
        <strain evidence="12">VKM Ac-1069</strain>
    </source>
</reference>
<dbReference type="Pfam" id="PF17767">
    <property type="entry name" value="NAPRTase_N"/>
    <property type="match status" value="1"/>
</dbReference>
<dbReference type="PANTHER" id="PTHR11098:SF8">
    <property type="entry name" value="NICOTINATE PHOSPHORIBOSYLTRANSFERASE PNCB1"/>
    <property type="match status" value="1"/>
</dbReference>
<dbReference type="InterPro" id="IPR040727">
    <property type="entry name" value="NAPRTase_N"/>
</dbReference>
<evidence type="ECO:0000256" key="4">
    <source>
        <dbReference type="ARBA" id="ARBA00022553"/>
    </source>
</evidence>
<dbReference type="GO" id="GO:0004516">
    <property type="term" value="F:nicotinate phosphoribosyltransferase activity"/>
    <property type="evidence" value="ECO:0007669"/>
    <property type="project" value="UniProtKB-UniRule"/>
</dbReference>
<comment type="catalytic activity">
    <reaction evidence="8 9">
        <text>5-phospho-alpha-D-ribose 1-diphosphate + nicotinate + ATP + H2O = nicotinate beta-D-ribonucleotide + ADP + phosphate + diphosphate</text>
        <dbReference type="Rhea" id="RHEA:36163"/>
        <dbReference type="ChEBI" id="CHEBI:15377"/>
        <dbReference type="ChEBI" id="CHEBI:30616"/>
        <dbReference type="ChEBI" id="CHEBI:32544"/>
        <dbReference type="ChEBI" id="CHEBI:33019"/>
        <dbReference type="ChEBI" id="CHEBI:43474"/>
        <dbReference type="ChEBI" id="CHEBI:57502"/>
        <dbReference type="ChEBI" id="CHEBI:58017"/>
        <dbReference type="ChEBI" id="CHEBI:456216"/>
        <dbReference type="EC" id="6.3.4.21"/>
    </reaction>
</comment>
<dbReference type="SUPFAM" id="SSF54675">
    <property type="entry name" value="Nicotinate/Quinolinate PRTase N-terminal domain-like"/>
    <property type="match status" value="1"/>
</dbReference>
<comment type="function">
    <text evidence="9">Catalyzes the first step in the biosynthesis of NAD from nicotinic acid, the ATP-dependent synthesis of beta-nicotinate D-ribonucleotide from nicotinate and 5-phospho-D-ribose 1-phosphate.</text>
</comment>
<evidence type="ECO:0000256" key="8">
    <source>
        <dbReference type="ARBA" id="ARBA00048668"/>
    </source>
</evidence>
<dbReference type="EMBL" id="BSFQ01000002">
    <property type="protein sequence ID" value="GLL09608.1"/>
    <property type="molecule type" value="Genomic_DNA"/>
</dbReference>
<dbReference type="Gene3D" id="3.20.140.10">
    <property type="entry name" value="nicotinate phosphoribosyltransferase"/>
    <property type="match status" value="1"/>
</dbReference>
<evidence type="ECO:0000256" key="6">
    <source>
        <dbReference type="ARBA" id="ARBA00022642"/>
    </source>
</evidence>
<feature type="compositionally biased region" description="Basic and acidic residues" evidence="10">
    <location>
        <begin position="433"/>
        <end position="442"/>
    </location>
</feature>
<proteinExistence type="inferred from homology"/>
<dbReference type="Proteomes" id="UP001143463">
    <property type="component" value="Unassembled WGS sequence"/>
</dbReference>
<comment type="pathway">
    <text evidence="1 9">Cofactor biosynthesis; NAD(+) biosynthesis; nicotinate D-ribonucleotide from nicotinate: step 1/1.</text>
</comment>
<keyword evidence="5 9" id="KW-0436">Ligase</keyword>
<dbReference type="InterPro" id="IPR036068">
    <property type="entry name" value="Nicotinate_pribotase-like_C"/>
</dbReference>
<dbReference type="Gene3D" id="3.20.20.70">
    <property type="entry name" value="Aldolase class I"/>
    <property type="match status" value="1"/>
</dbReference>
<keyword evidence="13" id="KW-1185">Reference proteome</keyword>
<evidence type="ECO:0000256" key="7">
    <source>
        <dbReference type="ARBA" id="ARBA00022679"/>
    </source>
</evidence>
<reference evidence="12" key="1">
    <citation type="journal article" date="2014" name="Int. J. Syst. Evol. Microbiol.">
        <title>Complete genome sequence of Corynebacterium casei LMG S-19264T (=DSM 44701T), isolated from a smear-ripened cheese.</title>
        <authorList>
            <consortium name="US DOE Joint Genome Institute (JGI-PGF)"/>
            <person name="Walter F."/>
            <person name="Albersmeier A."/>
            <person name="Kalinowski J."/>
            <person name="Ruckert C."/>
        </authorList>
    </citation>
    <scope>NUCLEOTIDE SEQUENCE</scope>
    <source>
        <strain evidence="12">VKM Ac-1069</strain>
    </source>
</reference>
<evidence type="ECO:0000256" key="1">
    <source>
        <dbReference type="ARBA" id="ARBA00004952"/>
    </source>
</evidence>
<keyword evidence="12" id="KW-0328">Glycosyltransferase</keyword>
<protein>
    <recommendedName>
        <fullName evidence="3 9">Nicotinate phosphoribosyltransferase</fullName>
        <ecNumber evidence="3 9">6.3.4.21</ecNumber>
    </recommendedName>
</protein>
<gene>
    <name evidence="12" type="primary">pncB_1</name>
    <name evidence="12" type="ORF">GCM10017577_07480</name>
</gene>
<dbReference type="GO" id="GO:0016757">
    <property type="term" value="F:glycosyltransferase activity"/>
    <property type="evidence" value="ECO:0007669"/>
    <property type="project" value="UniProtKB-KW"/>
</dbReference>
<evidence type="ECO:0000256" key="10">
    <source>
        <dbReference type="SAM" id="MobiDB-lite"/>
    </source>
</evidence>
<dbReference type="AlphaFoldDB" id="A0A9W6KXQ2"/>
<organism evidence="12 13">
    <name type="scientific">Pseudonocardia halophobica</name>
    <dbReference type="NCBI Taxonomy" id="29401"/>
    <lineage>
        <taxon>Bacteria</taxon>
        <taxon>Bacillati</taxon>
        <taxon>Actinomycetota</taxon>
        <taxon>Actinomycetes</taxon>
        <taxon>Pseudonocardiales</taxon>
        <taxon>Pseudonocardiaceae</taxon>
        <taxon>Pseudonocardia</taxon>
    </lineage>
</organism>
<comment type="similarity">
    <text evidence="2 9">Belongs to the NAPRTase family.</text>
</comment>
<evidence type="ECO:0000313" key="12">
    <source>
        <dbReference type="EMBL" id="GLL09608.1"/>
    </source>
</evidence>
<evidence type="ECO:0000259" key="11">
    <source>
        <dbReference type="Pfam" id="PF17767"/>
    </source>
</evidence>
<dbReference type="GO" id="GO:0005829">
    <property type="term" value="C:cytosol"/>
    <property type="evidence" value="ECO:0007669"/>
    <property type="project" value="TreeGrafter"/>
</dbReference>
<keyword evidence="7 9" id="KW-0808">Transferase</keyword>
<keyword evidence="4" id="KW-0597">Phosphoprotein</keyword>
<dbReference type="PANTHER" id="PTHR11098">
    <property type="entry name" value="NICOTINATE PHOSPHORIBOSYLTRANSFERASE"/>
    <property type="match status" value="1"/>
</dbReference>
<feature type="domain" description="Nicotinate phosphoribosyltransferase N-terminal" evidence="11">
    <location>
        <begin position="29"/>
        <end position="153"/>
    </location>
</feature>
<dbReference type="EC" id="6.3.4.21" evidence="3 9"/>
<comment type="caution">
    <text evidence="12">The sequence shown here is derived from an EMBL/GenBank/DDBJ whole genome shotgun (WGS) entry which is preliminary data.</text>
</comment>
<evidence type="ECO:0000313" key="13">
    <source>
        <dbReference type="Proteomes" id="UP001143463"/>
    </source>
</evidence>
<evidence type="ECO:0000256" key="5">
    <source>
        <dbReference type="ARBA" id="ARBA00022598"/>
    </source>
</evidence>
<dbReference type="SUPFAM" id="SSF51690">
    <property type="entry name" value="Nicotinate/Quinolinate PRTase C-terminal domain-like"/>
    <property type="match status" value="1"/>
</dbReference>
<accession>A0A9W6KXQ2</accession>
<name>A0A9W6KXQ2_9PSEU</name>
<evidence type="ECO:0000256" key="3">
    <source>
        <dbReference type="ARBA" id="ARBA00013236"/>
    </source>
</evidence>
<dbReference type="InterPro" id="IPR006405">
    <property type="entry name" value="Nic_PRibTrfase_pncB"/>
</dbReference>